<reference evidence="1 2" key="1">
    <citation type="submission" date="2018-12" db="EMBL/GenBank/DDBJ databases">
        <authorList>
            <person name="Sun L."/>
            <person name="Chen Z."/>
        </authorList>
    </citation>
    <scope>NUCLEOTIDE SEQUENCE [LARGE SCALE GENOMIC DNA]</scope>
    <source>
        <strain evidence="1 2">DSM 15890</strain>
    </source>
</reference>
<dbReference type="EMBL" id="RZNY01000019">
    <property type="protein sequence ID" value="RUT43376.1"/>
    <property type="molecule type" value="Genomic_DNA"/>
</dbReference>
<sequence length="368" mass="42214">MNPWKYSEIIAERMKRQGLTQPLDNPLDEESYTELFRRLQPVAPVHFSRPGDPPKLIHRTEYDDTGMSSSLRERHILVKGRFLGGRVAYVLEDDLKLYATAFRKMPTRFNRVHEDVLSTIREAGGLTKEQLKQELDYSAGDIGKALQDLQCAFLLQEDQIDTDWETGWLDFAEEWFEIPTDAESQEEALLEVIQRFVVSMVFVTESQIKSWCSLPSKTIKEMVRRLVESGRLVRTQVEGLDEGVMSIEDAESTSSYTSEYPKGIYMLDKSDILVRAQMDELKTRYKGLEVLQYLLVDGKFQGVVLGHWRIGPYDVDDIILDLDQSELAARQAEVLAAVREIYNPEDCAILRYNGAEISKCPIEEGKRS</sequence>
<gene>
    <name evidence="1" type="ORF">EJP82_19810</name>
</gene>
<keyword evidence="2" id="KW-1185">Reference proteome</keyword>
<dbReference type="OrthoDB" id="2085987at2"/>
<protein>
    <recommendedName>
        <fullName evidence="3">Winged helix DNA-binding domain-containing protein</fullName>
    </recommendedName>
</protein>
<dbReference type="Proteomes" id="UP000279446">
    <property type="component" value="Unassembled WGS sequence"/>
</dbReference>
<name>A0A3S1DKH0_9BACL</name>
<evidence type="ECO:0000313" key="1">
    <source>
        <dbReference type="EMBL" id="RUT43376.1"/>
    </source>
</evidence>
<organism evidence="1 2">
    <name type="scientific">Paenibacillus anaericanus</name>
    <dbReference type="NCBI Taxonomy" id="170367"/>
    <lineage>
        <taxon>Bacteria</taxon>
        <taxon>Bacillati</taxon>
        <taxon>Bacillota</taxon>
        <taxon>Bacilli</taxon>
        <taxon>Bacillales</taxon>
        <taxon>Paenibacillaceae</taxon>
        <taxon>Paenibacillus</taxon>
    </lineage>
</organism>
<dbReference type="InterPro" id="IPR009351">
    <property type="entry name" value="AlkZ-like"/>
</dbReference>
<evidence type="ECO:0008006" key="3">
    <source>
        <dbReference type="Google" id="ProtNLM"/>
    </source>
</evidence>
<evidence type="ECO:0000313" key="2">
    <source>
        <dbReference type="Proteomes" id="UP000279446"/>
    </source>
</evidence>
<accession>A0A3S1DKH0</accession>
<proteinExistence type="predicted"/>
<comment type="caution">
    <text evidence="1">The sequence shown here is derived from an EMBL/GenBank/DDBJ whole genome shotgun (WGS) entry which is preliminary data.</text>
</comment>
<dbReference type="AlphaFoldDB" id="A0A3S1DKH0"/>
<dbReference type="Pfam" id="PF06224">
    <property type="entry name" value="AlkZ-like"/>
    <property type="match status" value="1"/>
</dbReference>
<dbReference type="RefSeq" id="WP_127193803.1">
    <property type="nucleotide sequence ID" value="NZ_RZNY01000019.1"/>
</dbReference>